<keyword evidence="16 23" id="KW-0408">Iron</keyword>
<dbReference type="OrthoDB" id="2414538at2759"/>
<evidence type="ECO:0000256" key="3">
    <source>
        <dbReference type="ARBA" id="ARBA00004370"/>
    </source>
</evidence>
<dbReference type="GeneID" id="25570314"/>
<evidence type="ECO:0000256" key="13">
    <source>
        <dbReference type="ARBA" id="ARBA00022833"/>
    </source>
</evidence>
<keyword evidence="12" id="KW-0378">Hydrolase</keyword>
<evidence type="ECO:0000256" key="4">
    <source>
        <dbReference type="ARBA" id="ARBA00005755"/>
    </source>
</evidence>
<evidence type="ECO:0000256" key="17">
    <source>
        <dbReference type="ARBA" id="ARBA00023014"/>
    </source>
</evidence>
<dbReference type="InterPro" id="IPR036397">
    <property type="entry name" value="RNaseH_sf"/>
</dbReference>
<evidence type="ECO:0000256" key="11">
    <source>
        <dbReference type="ARBA" id="ARBA00022771"/>
    </source>
</evidence>
<dbReference type="GO" id="GO:0043625">
    <property type="term" value="C:delta DNA polymerase complex"/>
    <property type="evidence" value="ECO:0007669"/>
    <property type="project" value="UniProtKB-ARBA"/>
</dbReference>
<comment type="cofactor">
    <cofactor evidence="1 23">
        <name>[4Fe-4S] cluster</name>
        <dbReference type="ChEBI" id="CHEBI:49883"/>
    </cofactor>
</comment>
<keyword evidence="7 23" id="KW-0548">Nucleotidyltransferase</keyword>
<evidence type="ECO:0000256" key="7">
    <source>
        <dbReference type="ARBA" id="ARBA00022695"/>
    </source>
</evidence>
<sequence>MKKRSRESPPPFAVDDAYLEDVEMDPELERKRPKKFGERTGSSASTASSLTQGSFTVPMEVPGASLSAAGDGVDFTSQDTILKYKRKWRRAPTEQPDPSNDTFVFQQMECDSYMGKPVAGMPGAPEGPVPVMRLYGLTESGASVVAHVHGFHPYLFIPAPPGFSPDDCATFRVALNSKVQSQIRGQSQIAPVYVLEVEIVQRESIYGYHGGRKAPFLLIRVAHHSHIGIARRVLENGFDYGVGGERAYSTYESNISYELRFMIDTSIVGCNWIELPAGMYSVREASEKTSLCQIEVDVAWDLLTSHAPEDDWLKVAPFRVLSFDIECMGRKGVFPEPEHDAVIQIASVISVNGREKPLIRNVMTLDTCAPIAGAQVMSFRTERELLEAWREFVVETDPDILTGYNIVNFDLPYLLERAAALGLESFPWLGRVRGERTTMKTTTFSSKAYGTRENKDIRIHGRVQFDMLVCIRRDYNLRSYSLNAVSSHFLGEQKEDVHYSAISELQRGSAENRHRLAVYCLKDAILPYRLLLKLLSLVNYIEMARVTGVPLSWLLTRGQQIKVVSQLYRKALTMDYLIPAMRVDPSAEMYEGATVLDPIRGFYNEPITTLDFSSLYPSIMMAHNLCYSTLLSKSNAAKLSPDEYIKTPTDALFVKASVRKGVLPIILRELLDARKRAKKAMKAETDPFRKGVLNGRQLALKVSANSVYGFTGATVGKLPCLEISSSVTAFGRRMIDETKSLVEAKYNKANGYASDAVVVYGDTDSVMVKFGLPGIAESIELGEEAAAYVTEHFVSPIALEFEYVGDPFLLLAKKRYAAVKHTSADGEGKMYARGIETVRRDSARIVGDVVGVVLKRILLERNVDGAVKYVQDKIGRLLRNEIDISQLVISKSLSKSEDEYDNKMPHVELVKRMRKRDAGSAPVMGDRVPYVIVKGATNAKTYEKAEDPLYVLEHSIPIDTEYYIENQLKKPLLRVMGPILPSTDILFHGEHTRTIKVSAPSTGGLMAFTVRSERCIECKAALPASTTRPVCAHCAANTAAIYGAQLARMRELELHFSRLWSQCQSCMGSLHDEVICSNSDCAQYYMRAKAKKDLAAAAKMNEAEFADIVNTINMYFAQAEELSLALVAEGCCSFLTLFTLNCCMPTRYERRMNELQEYLDDINGNQFRSRGIFWSHPRSAAYRHVVVTVDSLRDAPSSTRTSRRRAGDDEGLSSDETRA</sequence>
<dbReference type="InterPro" id="IPR006133">
    <property type="entry name" value="DNA-dir_DNA_pol_B_exonuc"/>
</dbReference>
<keyword evidence="31" id="KW-1185">Reference proteome</keyword>
<dbReference type="SUPFAM" id="SSF56672">
    <property type="entry name" value="DNA/RNA polymerases"/>
    <property type="match status" value="1"/>
</dbReference>
<feature type="compositionally biased region" description="Acidic residues" evidence="24">
    <location>
        <begin position="17"/>
        <end position="26"/>
    </location>
</feature>
<organism evidence="30 31">
    <name type="scientific">Thecamonas trahens ATCC 50062</name>
    <dbReference type="NCBI Taxonomy" id="461836"/>
    <lineage>
        <taxon>Eukaryota</taxon>
        <taxon>Apusozoa</taxon>
        <taxon>Apusomonadida</taxon>
        <taxon>Apusomonadidae</taxon>
        <taxon>Thecamonas</taxon>
    </lineage>
</organism>
<evidence type="ECO:0000256" key="8">
    <source>
        <dbReference type="ARBA" id="ARBA00022705"/>
    </source>
</evidence>
<keyword evidence="18 23" id="KW-0238">DNA-binding</keyword>
<evidence type="ECO:0000259" key="29">
    <source>
        <dbReference type="Pfam" id="PF24055"/>
    </source>
</evidence>
<dbReference type="InterPro" id="IPR006172">
    <property type="entry name" value="DNA-dir_DNA_pol_B"/>
</dbReference>
<dbReference type="CDD" id="cd05777">
    <property type="entry name" value="DNA_polB_delta_exo"/>
    <property type="match status" value="1"/>
</dbReference>
<evidence type="ECO:0000256" key="21">
    <source>
        <dbReference type="ARBA" id="ARBA00049244"/>
    </source>
</evidence>
<dbReference type="EMBL" id="GL349498">
    <property type="protein sequence ID" value="KNC55294.1"/>
    <property type="molecule type" value="Genomic_DNA"/>
</dbReference>
<keyword evidence="6 23" id="KW-0808">Transferase</keyword>
<dbReference type="InterPro" id="IPR023211">
    <property type="entry name" value="DNA_pol_palm_dom_sf"/>
</dbReference>
<dbReference type="Gene3D" id="1.10.287.690">
    <property type="entry name" value="Helix hairpin bin"/>
    <property type="match status" value="1"/>
</dbReference>
<dbReference type="PRINTS" id="PR00106">
    <property type="entry name" value="DNAPOLB"/>
</dbReference>
<dbReference type="GO" id="GO:0003887">
    <property type="term" value="F:DNA-directed DNA polymerase activity"/>
    <property type="evidence" value="ECO:0007669"/>
    <property type="project" value="UniProtKB-KW"/>
</dbReference>
<evidence type="ECO:0000313" key="31">
    <source>
        <dbReference type="Proteomes" id="UP000054408"/>
    </source>
</evidence>
<dbReference type="InterPro" id="IPR042087">
    <property type="entry name" value="DNA_pol_B_thumb"/>
</dbReference>
<dbReference type="Proteomes" id="UP000054408">
    <property type="component" value="Unassembled WGS sequence"/>
</dbReference>
<comment type="similarity">
    <text evidence="4 23">Belongs to the DNA polymerase type-B family.</text>
</comment>
<keyword evidence="19" id="KW-0472">Membrane</keyword>
<dbReference type="FunFam" id="3.30.420.10:FF:000004">
    <property type="entry name" value="DNA polymerase"/>
    <property type="match status" value="1"/>
</dbReference>
<proteinExistence type="inferred from homology"/>
<evidence type="ECO:0000313" key="30">
    <source>
        <dbReference type="EMBL" id="KNC55294.1"/>
    </source>
</evidence>
<dbReference type="RefSeq" id="XP_013753133.1">
    <property type="nucleotide sequence ID" value="XM_013897679.1"/>
</dbReference>
<feature type="domain" description="DNA-directed DNA polymerase family B exonuclease" evidence="26">
    <location>
        <begin position="248"/>
        <end position="485"/>
    </location>
</feature>
<keyword evidence="10 23" id="KW-0479">Metal-binding</keyword>
<feature type="compositionally biased region" description="Low complexity" evidence="24">
    <location>
        <begin position="40"/>
        <end position="54"/>
    </location>
</feature>
<dbReference type="InterPro" id="IPR006134">
    <property type="entry name" value="DNA-dir_DNA_pol_B_multi_dom"/>
</dbReference>
<dbReference type="GO" id="GO:0008270">
    <property type="term" value="F:zinc ion binding"/>
    <property type="evidence" value="ECO:0007669"/>
    <property type="project" value="UniProtKB-KW"/>
</dbReference>
<dbReference type="GO" id="GO:0003677">
    <property type="term" value="F:DNA binding"/>
    <property type="evidence" value="ECO:0007669"/>
    <property type="project" value="UniProtKB-KW"/>
</dbReference>
<dbReference type="PANTHER" id="PTHR10322:SF23">
    <property type="entry name" value="DNA POLYMERASE DELTA CATALYTIC SUBUNIT"/>
    <property type="match status" value="1"/>
</dbReference>
<keyword evidence="9" id="KW-0540">Nuclease</keyword>
<evidence type="ECO:0000256" key="1">
    <source>
        <dbReference type="ARBA" id="ARBA00001966"/>
    </source>
</evidence>
<dbReference type="InterPro" id="IPR025687">
    <property type="entry name" value="Znf-C4pol"/>
</dbReference>
<evidence type="ECO:0000256" key="22">
    <source>
        <dbReference type="ARBA" id="ARBA00055225"/>
    </source>
</evidence>
<evidence type="ECO:0000256" key="5">
    <source>
        <dbReference type="ARBA" id="ARBA00022485"/>
    </source>
</evidence>
<dbReference type="InterPro" id="IPR012337">
    <property type="entry name" value="RNaseH-like_sf"/>
</dbReference>
<keyword evidence="15 23" id="KW-0239">DNA-directed DNA polymerase</keyword>
<dbReference type="Gene3D" id="2.40.50.730">
    <property type="match status" value="2"/>
</dbReference>
<evidence type="ECO:0000256" key="19">
    <source>
        <dbReference type="ARBA" id="ARBA00023136"/>
    </source>
</evidence>
<comment type="catalytic activity">
    <reaction evidence="21 23">
        <text>DNA(n) + a 2'-deoxyribonucleoside 5'-triphosphate = DNA(n+1) + diphosphate</text>
        <dbReference type="Rhea" id="RHEA:22508"/>
        <dbReference type="Rhea" id="RHEA-COMP:17339"/>
        <dbReference type="Rhea" id="RHEA-COMP:17340"/>
        <dbReference type="ChEBI" id="CHEBI:33019"/>
        <dbReference type="ChEBI" id="CHEBI:61560"/>
        <dbReference type="ChEBI" id="CHEBI:173112"/>
        <dbReference type="EC" id="2.7.7.7"/>
    </reaction>
</comment>
<dbReference type="Gene3D" id="1.10.132.60">
    <property type="entry name" value="DNA polymerase family B, C-terminal domain"/>
    <property type="match status" value="1"/>
</dbReference>
<dbReference type="InterPro" id="IPR056435">
    <property type="entry name" value="DPOD/Z_N"/>
</dbReference>
<evidence type="ECO:0000256" key="24">
    <source>
        <dbReference type="SAM" id="MobiDB-lite"/>
    </source>
</evidence>
<dbReference type="eggNOG" id="KOG0969">
    <property type="taxonomic scope" value="Eukaryota"/>
</dbReference>
<dbReference type="GO" id="GO:0006297">
    <property type="term" value="P:nucleotide-excision repair, DNA gap filling"/>
    <property type="evidence" value="ECO:0007669"/>
    <property type="project" value="TreeGrafter"/>
</dbReference>
<comment type="function">
    <text evidence="22">Catalytic component of DNA polymerase delta (DNA polymerase III) which participates in chromosomal DNA replication. Required during synthesis of the lagging DNA strands at the replication fork, binds at/or near replication origins and moves along DNA with the replication fork. Participates in leading strand synthesis during replication initiation and termination. Has 3'-5' proofreading exonuclease activity that corrects errors arising during DNA replication.</text>
</comment>
<dbReference type="GO" id="GO:0008296">
    <property type="term" value="F:3'-5'-DNA exonuclease activity"/>
    <property type="evidence" value="ECO:0007669"/>
    <property type="project" value="TreeGrafter"/>
</dbReference>
<protein>
    <recommendedName>
        <fullName evidence="23">DNA polymerase</fullName>
        <ecNumber evidence="23">2.7.7.7</ecNumber>
    </recommendedName>
</protein>
<accession>A0A0L0DSH2</accession>
<dbReference type="InterPro" id="IPR019383">
    <property type="entry name" value="Golgin_A_7/ERF4"/>
</dbReference>
<feature type="domain" description="DNA-directed DNA polymerase family B multifunctional" evidence="25">
    <location>
        <begin position="549"/>
        <end position="978"/>
    </location>
</feature>
<name>A0A0L0DSH2_THETB</name>
<feature type="compositionally biased region" description="Basic and acidic residues" evidence="24">
    <location>
        <begin position="27"/>
        <end position="38"/>
    </location>
</feature>
<dbReference type="GO" id="GO:0006287">
    <property type="term" value="P:base-excision repair, gap-filling"/>
    <property type="evidence" value="ECO:0007669"/>
    <property type="project" value="TreeGrafter"/>
</dbReference>
<dbReference type="STRING" id="461836.A0A0L0DSH2"/>
<dbReference type="FunFam" id="1.10.287.690:FF:000001">
    <property type="entry name" value="DNA polymerase"/>
    <property type="match status" value="1"/>
</dbReference>
<dbReference type="Pfam" id="PF03104">
    <property type="entry name" value="DNA_pol_B_exo1"/>
    <property type="match status" value="1"/>
</dbReference>
<evidence type="ECO:0000256" key="9">
    <source>
        <dbReference type="ARBA" id="ARBA00022722"/>
    </source>
</evidence>
<evidence type="ECO:0000256" key="15">
    <source>
        <dbReference type="ARBA" id="ARBA00022932"/>
    </source>
</evidence>
<evidence type="ECO:0000256" key="12">
    <source>
        <dbReference type="ARBA" id="ARBA00022801"/>
    </source>
</evidence>
<dbReference type="InterPro" id="IPR017964">
    <property type="entry name" value="DNA-dir_DNA_pol_B_CS"/>
</dbReference>
<evidence type="ECO:0000259" key="27">
    <source>
        <dbReference type="Pfam" id="PF10256"/>
    </source>
</evidence>
<dbReference type="GO" id="GO:0000166">
    <property type="term" value="F:nucleotide binding"/>
    <property type="evidence" value="ECO:0007669"/>
    <property type="project" value="InterPro"/>
</dbReference>
<dbReference type="Gene3D" id="3.30.420.10">
    <property type="entry name" value="Ribonuclease H-like superfamily/Ribonuclease H"/>
    <property type="match status" value="1"/>
</dbReference>
<dbReference type="Pfam" id="PF00136">
    <property type="entry name" value="DNA_pol_B"/>
    <property type="match status" value="1"/>
</dbReference>
<dbReference type="EC" id="2.7.7.7" evidence="23"/>
<evidence type="ECO:0000256" key="6">
    <source>
        <dbReference type="ARBA" id="ARBA00022679"/>
    </source>
</evidence>
<keyword evidence="17 23" id="KW-0411">Iron-sulfur</keyword>
<keyword evidence="13 23" id="KW-0862">Zinc</keyword>
<dbReference type="GO" id="GO:0051539">
    <property type="term" value="F:4 iron, 4 sulfur cluster binding"/>
    <property type="evidence" value="ECO:0007669"/>
    <property type="project" value="UniProtKB-KW"/>
</dbReference>
<evidence type="ECO:0000256" key="16">
    <source>
        <dbReference type="ARBA" id="ARBA00023004"/>
    </source>
</evidence>
<evidence type="ECO:0000259" key="25">
    <source>
        <dbReference type="Pfam" id="PF00136"/>
    </source>
</evidence>
<dbReference type="NCBIfam" id="TIGR00592">
    <property type="entry name" value="pol2"/>
    <property type="match status" value="1"/>
</dbReference>
<dbReference type="Pfam" id="PF10256">
    <property type="entry name" value="Erf4"/>
    <property type="match status" value="1"/>
</dbReference>
<dbReference type="GO" id="GO:0045004">
    <property type="term" value="P:DNA replication proofreading"/>
    <property type="evidence" value="ECO:0007669"/>
    <property type="project" value="TreeGrafter"/>
</dbReference>
<keyword evidence="5 23" id="KW-0004">4Fe-4S</keyword>
<keyword evidence="20 23" id="KW-0539">Nucleus</keyword>
<dbReference type="FunFam" id="3.30.342.10:FF:000003">
    <property type="entry name" value="DNA polymerase"/>
    <property type="match status" value="1"/>
</dbReference>
<feature type="domain" description="Golgin subfamily A member 7/ERF4" evidence="27">
    <location>
        <begin position="1099"/>
        <end position="1185"/>
    </location>
</feature>
<dbReference type="InterPro" id="IPR043502">
    <property type="entry name" value="DNA/RNA_pol_sf"/>
</dbReference>
<gene>
    <name evidence="30" type="ORF">AMSG_12400</name>
</gene>
<dbReference type="Gene3D" id="3.90.1600.10">
    <property type="entry name" value="Palm domain of DNA polymerase"/>
    <property type="match status" value="1"/>
</dbReference>
<dbReference type="SUPFAM" id="SSF53098">
    <property type="entry name" value="Ribonuclease H-like"/>
    <property type="match status" value="1"/>
</dbReference>
<evidence type="ECO:0000256" key="20">
    <source>
        <dbReference type="ARBA" id="ARBA00023242"/>
    </source>
</evidence>
<dbReference type="GO" id="GO:0016020">
    <property type="term" value="C:membrane"/>
    <property type="evidence" value="ECO:0007669"/>
    <property type="project" value="UniProtKB-SubCell"/>
</dbReference>
<dbReference type="OMA" id="CNNCRPR"/>
<dbReference type="AlphaFoldDB" id="A0A0L0DSH2"/>
<keyword evidence="14" id="KW-0269">Exonuclease</keyword>
<evidence type="ECO:0000259" key="26">
    <source>
        <dbReference type="Pfam" id="PF03104"/>
    </source>
</evidence>
<dbReference type="CDD" id="cd05533">
    <property type="entry name" value="POLBc_delta"/>
    <property type="match status" value="1"/>
</dbReference>
<keyword evidence="11 23" id="KW-0863">Zinc-finger</keyword>
<dbReference type="PROSITE" id="PS00116">
    <property type="entry name" value="DNA_POLYMERASE_B"/>
    <property type="match status" value="1"/>
</dbReference>
<evidence type="ECO:0000256" key="23">
    <source>
        <dbReference type="RuleBase" id="RU000442"/>
    </source>
</evidence>
<reference evidence="30 31" key="1">
    <citation type="submission" date="2010-05" db="EMBL/GenBank/DDBJ databases">
        <title>The Genome Sequence of Thecamonas trahens ATCC 50062.</title>
        <authorList>
            <consortium name="The Broad Institute Genome Sequencing Platform"/>
            <person name="Russ C."/>
            <person name="Cuomo C."/>
            <person name="Shea T."/>
            <person name="Young S.K."/>
            <person name="Zeng Q."/>
            <person name="Koehrsen M."/>
            <person name="Haas B."/>
            <person name="Borodovsky M."/>
            <person name="Guigo R."/>
            <person name="Alvarado L."/>
            <person name="Berlin A."/>
            <person name="Bochicchio J."/>
            <person name="Borenstein D."/>
            <person name="Chapman S."/>
            <person name="Chen Z."/>
            <person name="Freedman E."/>
            <person name="Gellesch M."/>
            <person name="Goldberg J."/>
            <person name="Griggs A."/>
            <person name="Gujja S."/>
            <person name="Heilman E."/>
            <person name="Heiman D."/>
            <person name="Hepburn T."/>
            <person name="Howarth C."/>
            <person name="Jen D."/>
            <person name="Larson L."/>
            <person name="Mehta T."/>
            <person name="Park D."/>
            <person name="Pearson M."/>
            <person name="Roberts A."/>
            <person name="Saif S."/>
            <person name="Shenoy N."/>
            <person name="Sisk P."/>
            <person name="Stolte C."/>
            <person name="Sykes S."/>
            <person name="Thomson T."/>
            <person name="Walk T."/>
            <person name="White J."/>
            <person name="Yandava C."/>
            <person name="Burger G."/>
            <person name="Gray M.W."/>
            <person name="Holland P.W.H."/>
            <person name="King N."/>
            <person name="Lang F.B.F."/>
            <person name="Roger A.J."/>
            <person name="Ruiz-Trillo I."/>
            <person name="Lander E."/>
            <person name="Nusbaum C."/>
        </authorList>
    </citation>
    <scope>NUCLEOTIDE SEQUENCE [LARGE SCALE GENOMIC DNA]</scope>
    <source>
        <strain evidence="30 31">ATCC 50062</strain>
    </source>
</reference>
<evidence type="ECO:0000256" key="2">
    <source>
        <dbReference type="ARBA" id="ARBA00004123"/>
    </source>
</evidence>
<evidence type="ECO:0000256" key="10">
    <source>
        <dbReference type="ARBA" id="ARBA00022723"/>
    </source>
</evidence>
<feature type="domain" description="DNA polymerase delta/zeta catalytic subunit N-terminal" evidence="29">
    <location>
        <begin position="150"/>
        <end position="223"/>
    </location>
</feature>
<keyword evidence="8 23" id="KW-0235">DNA replication</keyword>
<evidence type="ECO:0000256" key="18">
    <source>
        <dbReference type="ARBA" id="ARBA00023125"/>
    </source>
</evidence>
<comment type="subcellular location">
    <subcellularLocation>
        <location evidence="3">Membrane</location>
    </subcellularLocation>
    <subcellularLocation>
        <location evidence="2 23">Nucleus</location>
    </subcellularLocation>
</comment>
<dbReference type="Pfam" id="PF14260">
    <property type="entry name" value="zf-C4pol"/>
    <property type="match status" value="1"/>
</dbReference>
<dbReference type="Pfam" id="PF24055">
    <property type="entry name" value="POL3_N"/>
    <property type="match status" value="1"/>
</dbReference>
<feature type="region of interest" description="Disordered" evidence="24">
    <location>
        <begin position="1196"/>
        <end position="1219"/>
    </location>
</feature>
<dbReference type="SMART" id="SM00486">
    <property type="entry name" value="POLBc"/>
    <property type="match status" value="1"/>
</dbReference>
<feature type="domain" description="C4-type zinc-finger of DNA polymerase delta" evidence="28">
    <location>
        <begin position="1015"/>
        <end position="1087"/>
    </location>
</feature>
<dbReference type="InterPro" id="IPR050240">
    <property type="entry name" value="DNA_pol_type-B"/>
</dbReference>
<dbReference type="PANTHER" id="PTHR10322">
    <property type="entry name" value="DNA POLYMERASE CATALYTIC SUBUNIT"/>
    <property type="match status" value="1"/>
</dbReference>
<dbReference type="FunFam" id="2.40.50.730:FF:000004">
    <property type="entry name" value="DNA polymerase"/>
    <property type="match status" value="1"/>
</dbReference>
<feature type="region of interest" description="Disordered" evidence="24">
    <location>
        <begin position="1"/>
        <end position="55"/>
    </location>
</feature>
<evidence type="ECO:0000256" key="14">
    <source>
        <dbReference type="ARBA" id="ARBA00022839"/>
    </source>
</evidence>
<evidence type="ECO:0000259" key="28">
    <source>
        <dbReference type="Pfam" id="PF14260"/>
    </source>
</evidence>